<dbReference type="AlphaFoldDB" id="A0A2B7WNJ5"/>
<evidence type="ECO:0000313" key="3">
    <source>
        <dbReference type="EMBL" id="PGG98057.1"/>
    </source>
</evidence>
<comment type="caution">
    <text evidence="3">The sequence shown here is derived from an EMBL/GenBank/DDBJ whole genome shotgun (WGS) entry which is preliminary data.</text>
</comment>
<evidence type="ECO:0000259" key="2">
    <source>
        <dbReference type="Pfam" id="PF20516"/>
    </source>
</evidence>
<feature type="domain" description="PD-(D/E)XK nuclease-like" evidence="2">
    <location>
        <begin position="225"/>
        <end position="473"/>
    </location>
</feature>
<dbReference type="OrthoDB" id="4161186at2759"/>
<feature type="compositionally biased region" description="Polar residues" evidence="1">
    <location>
        <begin position="158"/>
        <end position="168"/>
    </location>
</feature>
<accession>A0A2B7WNJ5</accession>
<evidence type="ECO:0000313" key="4">
    <source>
        <dbReference type="Proteomes" id="UP000223968"/>
    </source>
</evidence>
<feature type="compositionally biased region" description="Polar residues" evidence="1">
    <location>
        <begin position="107"/>
        <end position="126"/>
    </location>
</feature>
<proteinExistence type="predicted"/>
<evidence type="ECO:0000256" key="1">
    <source>
        <dbReference type="SAM" id="MobiDB-lite"/>
    </source>
</evidence>
<reference evidence="3 4" key="1">
    <citation type="submission" date="2017-10" db="EMBL/GenBank/DDBJ databases">
        <title>Comparative genomics in systemic dimorphic fungi from Ajellomycetaceae.</title>
        <authorList>
            <person name="Munoz J.F."/>
            <person name="Mcewen J.G."/>
            <person name="Clay O.K."/>
            <person name="Cuomo C.A."/>
        </authorList>
    </citation>
    <scope>NUCLEOTIDE SEQUENCE [LARGE SCALE GENOMIC DNA]</scope>
    <source>
        <strain evidence="3 4">UAMH5409</strain>
    </source>
</reference>
<organism evidence="3 4">
    <name type="scientific">Helicocarpus griseus UAMH5409</name>
    <dbReference type="NCBI Taxonomy" id="1447875"/>
    <lineage>
        <taxon>Eukaryota</taxon>
        <taxon>Fungi</taxon>
        <taxon>Dikarya</taxon>
        <taxon>Ascomycota</taxon>
        <taxon>Pezizomycotina</taxon>
        <taxon>Eurotiomycetes</taxon>
        <taxon>Eurotiomycetidae</taxon>
        <taxon>Onygenales</taxon>
        <taxon>Ajellomycetaceae</taxon>
        <taxon>Helicocarpus</taxon>
    </lineage>
</organism>
<dbReference type="Pfam" id="PF20516">
    <property type="entry name" value="PDDEXK_12"/>
    <property type="match status" value="1"/>
</dbReference>
<dbReference type="EMBL" id="PDNB01000233">
    <property type="protein sequence ID" value="PGG98057.1"/>
    <property type="molecule type" value="Genomic_DNA"/>
</dbReference>
<keyword evidence="4" id="KW-1185">Reference proteome</keyword>
<protein>
    <recommendedName>
        <fullName evidence="2">PD-(D/E)XK nuclease-like domain-containing protein</fullName>
    </recommendedName>
</protein>
<dbReference type="InterPro" id="IPR046797">
    <property type="entry name" value="PDDEXK_12"/>
</dbReference>
<gene>
    <name evidence="3" type="ORF">AJ79_08989</name>
</gene>
<dbReference type="Proteomes" id="UP000223968">
    <property type="component" value="Unassembled WGS sequence"/>
</dbReference>
<dbReference type="STRING" id="1447875.A0A2B7WNJ5"/>
<sequence>MSQARCDIISDWLDACEEPAFPAPADIVFVAPSLAQRKRKHEQISSEVGSLTSCVVPQRLESYSRTAPPSVMDDRSRQTWRGRRGVTTRSQSKQTAAAPAISPGEDPSSSEQAMENVATLDQRQPPQSWPAVSSRLDVSAPPAITPRPPARPSVGHPSMTSHSLSPTKKISDLRTANPPIDIGVTTPVPQIILDLSKKFASINNNGFGIFPGSLKSKLEKADNIDYPDIFFEDPDITHTYDNLEVFQKLRSLAVASLRCHSREKPETSWAEEVFYPLLKLAVELENMNNTLKVQVENVATSHISPKHLMPTGLQNLEFSSKRVDYCIYLSQTADEESDTREILALRDVDIFTSGINQAGSSYYVKWLPQLAAVECKNDHPDTEGAVQLGIWMTALRMQLEGLVESKKRPTLKPMPCVKILGWDWYMYWCFVGEKGETVLYGPNDLGSTKGMKGTYQILKALREIVKYGREEYWPWFKETILWGAN</sequence>
<feature type="region of interest" description="Disordered" evidence="1">
    <location>
        <begin position="65"/>
        <end position="174"/>
    </location>
</feature>
<name>A0A2B7WNJ5_9EURO</name>